<dbReference type="InterPro" id="IPR003599">
    <property type="entry name" value="Ig_sub"/>
</dbReference>
<dbReference type="RefSeq" id="XP_026111578.1">
    <property type="nucleotide sequence ID" value="XM_026255793.1"/>
</dbReference>
<dbReference type="PANTHER" id="PTHR21063:SF4">
    <property type="entry name" value="CD48 ANTIGEN-RELATED"/>
    <property type="match status" value="1"/>
</dbReference>
<dbReference type="Proteomes" id="UP000515129">
    <property type="component" value="Unplaced"/>
</dbReference>
<evidence type="ECO:0000256" key="2">
    <source>
        <dbReference type="SAM" id="SignalP"/>
    </source>
</evidence>
<protein>
    <submittedName>
        <fullName evidence="5">Uncharacterized protein LOC113088647</fullName>
    </submittedName>
</protein>
<evidence type="ECO:0000313" key="4">
    <source>
        <dbReference type="Proteomes" id="UP000515129"/>
    </source>
</evidence>
<dbReference type="PANTHER" id="PTHR21063">
    <property type="entry name" value="LFA-3"/>
    <property type="match status" value="1"/>
</dbReference>
<feature type="domain" description="Immunoglobulin" evidence="3">
    <location>
        <begin position="139"/>
        <end position="245"/>
    </location>
</feature>
<feature type="transmembrane region" description="Helical" evidence="1">
    <location>
        <begin position="252"/>
        <end position="272"/>
    </location>
</feature>
<reference evidence="5" key="1">
    <citation type="submission" date="2025-08" db="UniProtKB">
        <authorList>
            <consortium name="RefSeq"/>
        </authorList>
    </citation>
    <scope>IDENTIFICATION</scope>
    <source>
        <strain evidence="5">Wakin</strain>
        <tissue evidence="5">Muscle</tissue>
    </source>
</reference>
<proteinExistence type="predicted"/>
<dbReference type="OrthoDB" id="8741746at2759"/>
<dbReference type="Gene3D" id="2.60.40.10">
    <property type="entry name" value="Immunoglobulins"/>
    <property type="match status" value="2"/>
</dbReference>
<keyword evidence="1" id="KW-0812">Transmembrane</keyword>
<dbReference type="GeneID" id="113088647"/>
<dbReference type="AlphaFoldDB" id="A0A6P6NSM8"/>
<keyword evidence="1" id="KW-1133">Transmembrane helix</keyword>
<keyword evidence="4" id="KW-1185">Reference proteome</keyword>
<gene>
    <name evidence="5" type="primary">LOC113088647</name>
</gene>
<dbReference type="SMART" id="SM00409">
    <property type="entry name" value="IG"/>
    <property type="match status" value="2"/>
</dbReference>
<feature type="domain" description="Immunoglobulin" evidence="3">
    <location>
        <begin position="26"/>
        <end position="129"/>
    </location>
</feature>
<evidence type="ECO:0000256" key="1">
    <source>
        <dbReference type="SAM" id="Phobius"/>
    </source>
</evidence>
<dbReference type="InterPro" id="IPR013783">
    <property type="entry name" value="Ig-like_fold"/>
</dbReference>
<feature type="chain" id="PRO_5028070686" evidence="2">
    <location>
        <begin position="21"/>
        <end position="288"/>
    </location>
</feature>
<accession>A0A6P6NSM8</accession>
<dbReference type="KEGG" id="caua:113088647"/>
<organism evidence="4 5">
    <name type="scientific">Carassius auratus</name>
    <name type="common">Goldfish</name>
    <dbReference type="NCBI Taxonomy" id="7957"/>
    <lineage>
        <taxon>Eukaryota</taxon>
        <taxon>Metazoa</taxon>
        <taxon>Chordata</taxon>
        <taxon>Craniata</taxon>
        <taxon>Vertebrata</taxon>
        <taxon>Euteleostomi</taxon>
        <taxon>Actinopterygii</taxon>
        <taxon>Neopterygii</taxon>
        <taxon>Teleostei</taxon>
        <taxon>Ostariophysi</taxon>
        <taxon>Cypriniformes</taxon>
        <taxon>Cyprinidae</taxon>
        <taxon>Cyprininae</taxon>
        <taxon>Carassius</taxon>
    </lineage>
</organism>
<evidence type="ECO:0000259" key="3">
    <source>
        <dbReference type="SMART" id="SM00409"/>
    </source>
</evidence>
<keyword evidence="2" id="KW-0732">Signal</keyword>
<dbReference type="SUPFAM" id="SSF48726">
    <property type="entry name" value="Immunoglobulin"/>
    <property type="match status" value="2"/>
</dbReference>
<sequence>MKFQFILLSVCLFFPEHGRSGVETDEVLVLVMEGDSVTLHTGIKKTQEDRIRWYFNETRIAQINGDPSKTCTDVQCNEGTERFRDRLKLDHQTGSLTIRNTRTTDLGVYQLKIFSSSSIRENTFSVSVRGVSAAEREEMMRKSVKEGESVTLDPAVMKNPNDVMTWYFNETRLAQITGEPNKTCTDVHCPERFRDRLKLDNQTGSLTITNTRTTDSGLYKLKISSSGHRRRRSISSVKSFDVTVINSGLSPAAVAGVCVVLLLASAAAAVIYHRHRRTFVQIPSSETS</sequence>
<evidence type="ECO:0000313" key="5">
    <source>
        <dbReference type="RefSeq" id="XP_026111578.1"/>
    </source>
</evidence>
<dbReference type="Pfam" id="PF07686">
    <property type="entry name" value="V-set"/>
    <property type="match status" value="2"/>
</dbReference>
<feature type="signal peptide" evidence="2">
    <location>
        <begin position="1"/>
        <end position="20"/>
    </location>
</feature>
<keyword evidence="1" id="KW-0472">Membrane</keyword>
<dbReference type="InterPro" id="IPR013106">
    <property type="entry name" value="Ig_V-set"/>
</dbReference>
<dbReference type="InterPro" id="IPR036179">
    <property type="entry name" value="Ig-like_dom_sf"/>
</dbReference>
<name>A0A6P6NSM8_CARAU</name>